<keyword evidence="1" id="KW-0143">Chaperone</keyword>
<dbReference type="RefSeq" id="WP_115428635.1">
    <property type="nucleotide sequence ID" value="NZ_CP031367.1"/>
</dbReference>
<dbReference type="AlphaFoldDB" id="A0AAD0QK42"/>
<proteinExistence type="predicted"/>
<evidence type="ECO:0000313" key="6">
    <source>
        <dbReference type="Proteomes" id="UP000289132"/>
    </source>
</evidence>
<evidence type="ECO:0000256" key="1">
    <source>
        <dbReference type="ARBA" id="ARBA00023186"/>
    </source>
</evidence>
<evidence type="ECO:0000313" key="3">
    <source>
        <dbReference type="EMBL" id="AXK49135.1"/>
    </source>
</evidence>
<dbReference type="EMBL" id="CP031367">
    <property type="protein sequence ID" value="AXK49135.1"/>
    <property type="molecule type" value="Genomic_DNA"/>
</dbReference>
<accession>A0AAD0QK42</accession>
<dbReference type="SUPFAM" id="SSF46565">
    <property type="entry name" value="Chaperone J-domain"/>
    <property type="match status" value="1"/>
</dbReference>
<dbReference type="Proteomes" id="UP000289132">
    <property type="component" value="Unassembled WGS sequence"/>
</dbReference>
<dbReference type="Pfam" id="PF00226">
    <property type="entry name" value="DnaJ"/>
    <property type="match status" value="1"/>
</dbReference>
<dbReference type="PANTHER" id="PTHR44145">
    <property type="entry name" value="DNAJ HOMOLOG SUBFAMILY A MEMBER 3, MITOCHONDRIAL"/>
    <property type="match status" value="1"/>
</dbReference>
<evidence type="ECO:0000313" key="4">
    <source>
        <dbReference type="EMBL" id="RXJ89337.1"/>
    </source>
</evidence>
<dbReference type="PROSITE" id="PS50076">
    <property type="entry name" value="DNAJ_2"/>
    <property type="match status" value="1"/>
</dbReference>
<dbReference type="InterPro" id="IPR001623">
    <property type="entry name" value="DnaJ_domain"/>
</dbReference>
<dbReference type="PANTHER" id="PTHR44145:SF3">
    <property type="entry name" value="DNAJ HOMOLOG SUBFAMILY A MEMBER 3, MITOCHONDRIAL"/>
    <property type="match status" value="1"/>
</dbReference>
<protein>
    <submittedName>
        <fullName evidence="4">Molecular chaperone DnaJ</fullName>
    </submittedName>
</protein>
<dbReference type="InterPro" id="IPR036869">
    <property type="entry name" value="J_dom_sf"/>
</dbReference>
<feature type="domain" description="J" evidence="2">
    <location>
        <begin position="8"/>
        <end position="81"/>
    </location>
</feature>
<organism evidence="3 5">
    <name type="scientific">Aliarcobacter trophiarum LMG 25534</name>
    <dbReference type="NCBI Taxonomy" id="1032241"/>
    <lineage>
        <taxon>Bacteria</taxon>
        <taxon>Pseudomonadati</taxon>
        <taxon>Campylobacterota</taxon>
        <taxon>Epsilonproteobacteria</taxon>
        <taxon>Campylobacterales</taxon>
        <taxon>Arcobacteraceae</taxon>
        <taxon>Aliarcobacter</taxon>
    </lineage>
</organism>
<name>A0AAD0QK42_9BACT</name>
<gene>
    <name evidence="3" type="ORF">ATR_1277</name>
    <name evidence="4" type="ORF">CRU87_09515</name>
</gene>
<dbReference type="PRINTS" id="PR00625">
    <property type="entry name" value="JDOMAIN"/>
</dbReference>
<sequence>MNYDDFIKSVELFGIISNMSKKDVKKRYLKLSKKYHPDMEGGSHEKFTELKKSYEILQEYMDSYSFSFEEKEFKKQFPAFTNYKNWVK</sequence>
<reference evidence="3 5" key="2">
    <citation type="submission" date="2018-07" db="EMBL/GenBank/DDBJ databases">
        <title>Complete genome of the Arcobacter trophiarum type strain LMG 25534.</title>
        <authorList>
            <person name="Miller W.G."/>
            <person name="Yee E."/>
        </authorList>
    </citation>
    <scope>NUCLEOTIDE SEQUENCE [LARGE SCALE GENOMIC DNA]</scope>
    <source>
        <strain evidence="3 5">LMG 25534</strain>
    </source>
</reference>
<reference evidence="4 6" key="1">
    <citation type="submission" date="2017-10" db="EMBL/GenBank/DDBJ databases">
        <title>Genomics of the genus Arcobacter.</title>
        <authorList>
            <person name="Perez-Cataluna A."/>
            <person name="Figueras M.J."/>
        </authorList>
    </citation>
    <scope>NUCLEOTIDE SEQUENCE [LARGE SCALE GENOMIC DNA]</scope>
    <source>
        <strain evidence="4 6">LMG 25534</strain>
    </source>
</reference>
<keyword evidence="6" id="KW-1185">Reference proteome</keyword>
<evidence type="ECO:0000313" key="5">
    <source>
        <dbReference type="Proteomes" id="UP000254504"/>
    </source>
</evidence>
<dbReference type="SMART" id="SM00271">
    <property type="entry name" value="DnaJ"/>
    <property type="match status" value="1"/>
</dbReference>
<dbReference type="Proteomes" id="UP000254504">
    <property type="component" value="Chromosome"/>
</dbReference>
<dbReference type="CDD" id="cd06257">
    <property type="entry name" value="DnaJ"/>
    <property type="match status" value="1"/>
</dbReference>
<dbReference type="Gene3D" id="1.10.287.110">
    <property type="entry name" value="DnaJ domain"/>
    <property type="match status" value="1"/>
</dbReference>
<evidence type="ECO:0000259" key="2">
    <source>
        <dbReference type="PROSITE" id="PS50076"/>
    </source>
</evidence>
<dbReference type="KEGG" id="atp:ATR_1277"/>
<dbReference type="EMBL" id="PDKD01000025">
    <property type="protein sequence ID" value="RXJ89337.1"/>
    <property type="molecule type" value="Genomic_DNA"/>
</dbReference>
<dbReference type="InterPro" id="IPR051938">
    <property type="entry name" value="Apopto_cytoskel_mod"/>
</dbReference>